<feature type="transmembrane region" description="Helical" evidence="2">
    <location>
        <begin position="135"/>
        <end position="159"/>
    </location>
</feature>
<dbReference type="RefSeq" id="WP_139274570.1">
    <property type="nucleotide sequence ID" value="NZ_FOAG01000007.1"/>
</dbReference>
<evidence type="ECO:0000313" key="3">
    <source>
        <dbReference type="EMBL" id="SEL73774.1"/>
    </source>
</evidence>
<proteinExistence type="predicted"/>
<keyword evidence="2" id="KW-0472">Membrane</keyword>
<evidence type="ECO:0000256" key="2">
    <source>
        <dbReference type="SAM" id="Phobius"/>
    </source>
</evidence>
<dbReference type="STRING" id="1287727.SAMN05443999_107180"/>
<feature type="transmembrane region" description="Helical" evidence="2">
    <location>
        <begin position="62"/>
        <end position="83"/>
    </location>
</feature>
<feature type="region of interest" description="Disordered" evidence="1">
    <location>
        <begin position="1"/>
        <end position="21"/>
    </location>
</feature>
<name>A0A1H7SPS0_9RHOB</name>
<organism evidence="3 4">
    <name type="scientific">Roseovarius azorensis</name>
    <dbReference type="NCBI Taxonomy" id="1287727"/>
    <lineage>
        <taxon>Bacteria</taxon>
        <taxon>Pseudomonadati</taxon>
        <taxon>Pseudomonadota</taxon>
        <taxon>Alphaproteobacteria</taxon>
        <taxon>Rhodobacterales</taxon>
        <taxon>Roseobacteraceae</taxon>
        <taxon>Roseovarius</taxon>
    </lineage>
</organism>
<dbReference type="OrthoDB" id="7594268at2"/>
<feature type="transmembrane region" description="Helical" evidence="2">
    <location>
        <begin position="103"/>
        <end position="123"/>
    </location>
</feature>
<gene>
    <name evidence="3" type="ORF">SAMN05443999_107180</name>
</gene>
<dbReference type="Proteomes" id="UP000199582">
    <property type="component" value="Unassembled WGS sequence"/>
</dbReference>
<keyword evidence="2" id="KW-0812">Transmembrane</keyword>
<evidence type="ECO:0000313" key="4">
    <source>
        <dbReference type="Proteomes" id="UP000199582"/>
    </source>
</evidence>
<dbReference type="AlphaFoldDB" id="A0A1H7SPS0"/>
<sequence length="176" mass="19461">MSTGDRRAHSSREKTVPTRLPNRPIPAELDLLVLSFMGHFTWELLQAPLFSSLTDKGHIPGILICLKATLGDLGIALAAFWAASVAGRGRDWAAHPAVVPVAVYLSTGLAITIGFEFLSTEILDRWTYAPDMPRLPLFGTGLSPFLQWLIIPSLVLWYLNRLSSLNDPSRSNRRPE</sequence>
<accession>A0A1H7SPS0</accession>
<keyword evidence="4" id="KW-1185">Reference proteome</keyword>
<keyword evidence="2" id="KW-1133">Transmembrane helix</keyword>
<dbReference type="EMBL" id="FOAG01000007">
    <property type="protein sequence ID" value="SEL73774.1"/>
    <property type="molecule type" value="Genomic_DNA"/>
</dbReference>
<reference evidence="3 4" key="1">
    <citation type="submission" date="2016-10" db="EMBL/GenBank/DDBJ databases">
        <authorList>
            <person name="de Groot N.N."/>
        </authorList>
    </citation>
    <scope>NUCLEOTIDE SEQUENCE [LARGE SCALE GENOMIC DNA]</scope>
    <source>
        <strain evidence="3 4">DSM 100674</strain>
    </source>
</reference>
<feature type="compositionally biased region" description="Basic and acidic residues" evidence="1">
    <location>
        <begin position="1"/>
        <end position="16"/>
    </location>
</feature>
<evidence type="ECO:0000256" key="1">
    <source>
        <dbReference type="SAM" id="MobiDB-lite"/>
    </source>
</evidence>
<protein>
    <submittedName>
        <fullName evidence="3">Uncharacterized protein</fullName>
    </submittedName>
</protein>